<evidence type="ECO:0000313" key="14">
    <source>
        <dbReference type="WBParaSite" id="jg16300"/>
    </source>
</evidence>
<comment type="catalytic activity">
    <reaction evidence="9">
        <text>L-threonyl-[protein] + ATP = O-phospho-L-threonyl-[protein] + ADP + H(+)</text>
        <dbReference type="Rhea" id="RHEA:46608"/>
        <dbReference type="Rhea" id="RHEA-COMP:11060"/>
        <dbReference type="Rhea" id="RHEA-COMP:11605"/>
        <dbReference type="ChEBI" id="CHEBI:15378"/>
        <dbReference type="ChEBI" id="CHEBI:30013"/>
        <dbReference type="ChEBI" id="CHEBI:30616"/>
        <dbReference type="ChEBI" id="CHEBI:61977"/>
        <dbReference type="ChEBI" id="CHEBI:456216"/>
        <dbReference type="EC" id="2.7.11.1"/>
    </reaction>
</comment>
<keyword evidence="13" id="KW-1185">Reference proteome</keyword>
<dbReference type="EC" id="2.7.11.1" evidence="2"/>
<dbReference type="AlphaFoldDB" id="A0A915D6N9"/>
<evidence type="ECO:0000256" key="1">
    <source>
        <dbReference type="ARBA" id="ARBA00001946"/>
    </source>
</evidence>
<evidence type="ECO:0000256" key="4">
    <source>
        <dbReference type="ARBA" id="ARBA00022679"/>
    </source>
</evidence>
<evidence type="ECO:0000256" key="9">
    <source>
        <dbReference type="ARBA" id="ARBA00047899"/>
    </source>
</evidence>
<dbReference type="InterPro" id="IPR000719">
    <property type="entry name" value="Prot_kinase_dom"/>
</dbReference>
<dbReference type="SUPFAM" id="SSF56112">
    <property type="entry name" value="Protein kinase-like (PK-like)"/>
    <property type="match status" value="1"/>
</dbReference>
<evidence type="ECO:0000259" key="12">
    <source>
        <dbReference type="PROSITE" id="PS50011"/>
    </source>
</evidence>
<evidence type="ECO:0000256" key="10">
    <source>
        <dbReference type="ARBA" id="ARBA00048679"/>
    </source>
</evidence>
<dbReference type="PANTHER" id="PTHR22984">
    <property type="entry name" value="SERINE/THREONINE-PROTEIN KINASE PIM"/>
    <property type="match status" value="1"/>
</dbReference>
<dbReference type="FunFam" id="3.30.200.20:FF:000547">
    <property type="entry name" value="Serine/threonine-protein kinase prk-2"/>
    <property type="match status" value="1"/>
</dbReference>
<proteinExistence type="predicted"/>
<reference evidence="14" key="1">
    <citation type="submission" date="2022-11" db="UniProtKB">
        <authorList>
            <consortium name="WormBaseParasite"/>
        </authorList>
    </citation>
    <scope>IDENTIFICATION</scope>
</reference>
<feature type="region of interest" description="Disordered" evidence="11">
    <location>
        <begin position="386"/>
        <end position="443"/>
    </location>
</feature>
<evidence type="ECO:0000256" key="7">
    <source>
        <dbReference type="ARBA" id="ARBA00022840"/>
    </source>
</evidence>
<evidence type="ECO:0000256" key="8">
    <source>
        <dbReference type="ARBA" id="ARBA00022842"/>
    </source>
</evidence>
<dbReference type="Pfam" id="PF00069">
    <property type="entry name" value="Pkinase"/>
    <property type="match status" value="1"/>
</dbReference>
<dbReference type="PANTHER" id="PTHR22984:SF29">
    <property type="entry name" value="SERINE_THREONINE-PROTEIN KINASE PIM-1"/>
    <property type="match status" value="1"/>
</dbReference>
<evidence type="ECO:0000256" key="6">
    <source>
        <dbReference type="ARBA" id="ARBA00022777"/>
    </source>
</evidence>
<evidence type="ECO:0000256" key="11">
    <source>
        <dbReference type="SAM" id="MobiDB-lite"/>
    </source>
</evidence>
<organism evidence="13 14">
    <name type="scientific">Ditylenchus dipsaci</name>
    <dbReference type="NCBI Taxonomy" id="166011"/>
    <lineage>
        <taxon>Eukaryota</taxon>
        <taxon>Metazoa</taxon>
        <taxon>Ecdysozoa</taxon>
        <taxon>Nematoda</taxon>
        <taxon>Chromadorea</taxon>
        <taxon>Rhabditida</taxon>
        <taxon>Tylenchina</taxon>
        <taxon>Tylenchomorpha</taxon>
        <taxon>Sphaerularioidea</taxon>
        <taxon>Anguinidae</taxon>
        <taxon>Anguininae</taxon>
        <taxon>Ditylenchus</taxon>
    </lineage>
</organism>
<dbReference type="GO" id="GO:0004674">
    <property type="term" value="F:protein serine/threonine kinase activity"/>
    <property type="evidence" value="ECO:0007669"/>
    <property type="project" value="UniProtKB-KW"/>
</dbReference>
<keyword evidence="4" id="KW-0808">Transferase</keyword>
<keyword evidence="5" id="KW-0547">Nucleotide-binding</keyword>
<dbReference type="Gene3D" id="3.30.200.20">
    <property type="entry name" value="Phosphorylase Kinase, domain 1"/>
    <property type="match status" value="1"/>
</dbReference>
<feature type="compositionally biased region" description="Low complexity" evidence="11">
    <location>
        <begin position="386"/>
        <end position="396"/>
    </location>
</feature>
<dbReference type="SMART" id="SM00220">
    <property type="entry name" value="S_TKc"/>
    <property type="match status" value="1"/>
</dbReference>
<keyword evidence="7" id="KW-0067">ATP-binding</keyword>
<dbReference type="InterPro" id="IPR011009">
    <property type="entry name" value="Kinase-like_dom_sf"/>
</dbReference>
<dbReference type="Gene3D" id="1.10.510.10">
    <property type="entry name" value="Transferase(Phosphotransferase) domain 1"/>
    <property type="match status" value="1"/>
</dbReference>
<dbReference type="PROSITE" id="PS50011">
    <property type="entry name" value="PROTEIN_KINASE_DOM"/>
    <property type="match status" value="1"/>
</dbReference>
<name>A0A915D6N9_9BILA</name>
<feature type="domain" description="Protein kinase" evidence="12">
    <location>
        <begin position="141"/>
        <end position="407"/>
    </location>
</feature>
<feature type="compositionally biased region" description="Polar residues" evidence="11">
    <location>
        <begin position="410"/>
        <end position="443"/>
    </location>
</feature>
<protein>
    <recommendedName>
        <fullName evidence="2">non-specific serine/threonine protein kinase</fullName>
        <ecNumber evidence="2">2.7.11.1</ecNumber>
    </recommendedName>
</protein>
<evidence type="ECO:0000313" key="13">
    <source>
        <dbReference type="Proteomes" id="UP000887574"/>
    </source>
</evidence>
<dbReference type="GO" id="GO:0005524">
    <property type="term" value="F:ATP binding"/>
    <property type="evidence" value="ECO:0007669"/>
    <property type="project" value="UniProtKB-KW"/>
</dbReference>
<evidence type="ECO:0000256" key="3">
    <source>
        <dbReference type="ARBA" id="ARBA00022527"/>
    </source>
</evidence>
<keyword evidence="8" id="KW-0460">Magnesium</keyword>
<accession>A0A915D6N9</accession>
<sequence length="600" mass="68170">MYKTSSDNKKSMVWPQAQKYDVHPHSHKHASPVLVRAAHAFFQSNKKPVCQGKRLLISLFVVPSEPSGPQPAAAAGRTRRQNNWKVVVRHKHSAENSKRKSNKNMSLPILAKKVKKLASMHILSLKLMLNGRGFSKFKNQYRLKGEMGQGGFGVVYRAIRIADDLPVAVKFIERKHLNDERVPMEICMLARCAKISGVIKLIDWFNMPEGFLIIMERPTPCIDLFDFIHNQQLLDEDLSRFLFRQIVQTTWDCAERKVLHRDLKDENVVIDLVTGETKIIDFGAATLLKKTRYHDFQGTRLYCPPEWFLHSLFLGREATIWSLGILLYNMVNGRLPFHNEKDICTAHLLGPLPFFASLSSEVKDLIEKSSMENMPVREWLELSPSTSLSPLSYSSNSEDEEEEHRFFMHHQQQQSKSRESAIQQPHHQRPPKSNNGEWTVDSQNHSNGIAAREMLNAEQEGAAVQARITTKSTLAGVRNGQWWGSEVDEDSLSSDYFHGERRLEECSCRVLLCKSMLTCLRSQTPQWATILISKPSAPSNYTSNNPSELFSKSSSKYSLATPSFRPGLRFNLKHAGNSFDSGTSSALQSPRNVAFAPYVF</sequence>
<dbReference type="Proteomes" id="UP000887574">
    <property type="component" value="Unplaced"/>
</dbReference>
<evidence type="ECO:0000256" key="5">
    <source>
        <dbReference type="ARBA" id="ARBA00022741"/>
    </source>
</evidence>
<keyword evidence="6" id="KW-0418">Kinase</keyword>
<dbReference type="WBParaSite" id="jg16300">
    <property type="protein sequence ID" value="jg16300"/>
    <property type="gene ID" value="jg16300"/>
</dbReference>
<dbReference type="PROSITE" id="PS00108">
    <property type="entry name" value="PROTEIN_KINASE_ST"/>
    <property type="match status" value="1"/>
</dbReference>
<evidence type="ECO:0000256" key="2">
    <source>
        <dbReference type="ARBA" id="ARBA00012513"/>
    </source>
</evidence>
<dbReference type="GO" id="GO:0005737">
    <property type="term" value="C:cytoplasm"/>
    <property type="evidence" value="ECO:0007669"/>
    <property type="project" value="TreeGrafter"/>
</dbReference>
<dbReference type="InterPro" id="IPR051138">
    <property type="entry name" value="PIM_Ser/Thr_kinase"/>
</dbReference>
<keyword evidence="3" id="KW-0723">Serine/threonine-protein kinase</keyword>
<dbReference type="InterPro" id="IPR008271">
    <property type="entry name" value="Ser/Thr_kinase_AS"/>
</dbReference>
<comment type="catalytic activity">
    <reaction evidence="10">
        <text>L-seryl-[protein] + ATP = O-phospho-L-seryl-[protein] + ADP + H(+)</text>
        <dbReference type="Rhea" id="RHEA:17989"/>
        <dbReference type="Rhea" id="RHEA-COMP:9863"/>
        <dbReference type="Rhea" id="RHEA-COMP:11604"/>
        <dbReference type="ChEBI" id="CHEBI:15378"/>
        <dbReference type="ChEBI" id="CHEBI:29999"/>
        <dbReference type="ChEBI" id="CHEBI:30616"/>
        <dbReference type="ChEBI" id="CHEBI:83421"/>
        <dbReference type="ChEBI" id="CHEBI:456216"/>
        <dbReference type="EC" id="2.7.11.1"/>
    </reaction>
</comment>
<comment type="cofactor">
    <cofactor evidence="1">
        <name>Mg(2+)</name>
        <dbReference type="ChEBI" id="CHEBI:18420"/>
    </cofactor>
</comment>